<keyword evidence="6" id="KW-0378">Hydrolase</keyword>
<evidence type="ECO:0000256" key="10">
    <source>
        <dbReference type="ARBA" id="ARBA00048968"/>
    </source>
</evidence>
<dbReference type="PANTHER" id="PTHR30616">
    <property type="entry name" value="UNCHARACTERIZED PROTEIN YFIH"/>
    <property type="match status" value="1"/>
</dbReference>
<dbReference type="Proteomes" id="UP001500752">
    <property type="component" value="Unassembled WGS sequence"/>
</dbReference>
<comment type="catalytic activity">
    <reaction evidence="10">
        <text>adenosine + phosphate = alpha-D-ribose 1-phosphate + adenine</text>
        <dbReference type="Rhea" id="RHEA:27642"/>
        <dbReference type="ChEBI" id="CHEBI:16335"/>
        <dbReference type="ChEBI" id="CHEBI:16708"/>
        <dbReference type="ChEBI" id="CHEBI:43474"/>
        <dbReference type="ChEBI" id="CHEBI:57720"/>
        <dbReference type="EC" id="2.4.2.1"/>
    </reaction>
    <physiologicalReaction direction="left-to-right" evidence="10">
        <dbReference type="Rhea" id="RHEA:27643"/>
    </physiologicalReaction>
</comment>
<dbReference type="Pfam" id="PF02578">
    <property type="entry name" value="Cu-oxidase_4"/>
    <property type="match status" value="1"/>
</dbReference>
<evidence type="ECO:0000256" key="9">
    <source>
        <dbReference type="ARBA" id="ARBA00047989"/>
    </source>
</evidence>
<gene>
    <name evidence="13" type="primary">pgeF</name>
    <name evidence="13" type="ORF">GCM10023081_21750</name>
</gene>
<dbReference type="InterPro" id="IPR003730">
    <property type="entry name" value="Cu_polyphenol_OxRdtase"/>
</dbReference>
<evidence type="ECO:0000256" key="8">
    <source>
        <dbReference type="ARBA" id="ARBA00023008"/>
    </source>
</evidence>
<name>A0ABP7C8N4_9MICC</name>
<dbReference type="EMBL" id="BAABEO010000012">
    <property type="protein sequence ID" value="GAA3683530.1"/>
    <property type="molecule type" value="Genomic_DNA"/>
</dbReference>
<comment type="function">
    <text evidence="2">Purine nucleoside enzyme that catalyzes the phosphorolysis of adenosine and inosine nucleosides, yielding D-ribose 1-phosphate and the respective free bases, adenine and hypoxanthine. Also catalyzes the phosphorolysis of S-methyl-5'-thioadenosine into adenine and S-methyl-5-thio-alpha-D-ribose 1-phosphate. Also has adenosine deaminase activity.</text>
</comment>
<sequence length="258" mass="26003">MPDSMLPETMLLSYVPAGLPGLRVAFTSGAEGNLALHVGDDPARVASARARLEARLGLVPGGLRFMEQVHSATVHDVPAGPARPGAPVPVADAMVSADASAALAVMVADCLPVVFAGATGAGAATAVAHAGRRGLLDGVLQATVERLRAAGADRLQAWIGPAICGRCYEVPAAMAAEAEGLLPGIACTTSWGTPALDLPAAAAALLGGLGVAVESSGVCTREDPSYPSYRRDPGTGRFAGLVWTDPTSSSTSNRKDCP</sequence>
<dbReference type="InterPro" id="IPR011324">
    <property type="entry name" value="Cytotoxic_necrot_fac-like_cat"/>
</dbReference>
<organism evidence="13 14">
    <name type="scientific">Arthrobacter ginkgonis</name>
    <dbReference type="NCBI Taxonomy" id="1630594"/>
    <lineage>
        <taxon>Bacteria</taxon>
        <taxon>Bacillati</taxon>
        <taxon>Actinomycetota</taxon>
        <taxon>Actinomycetes</taxon>
        <taxon>Micrococcales</taxon>
        <taxon>Micrococcaceae</taxon>
        <taxon>Arthrobacter</taxon>
    </lineage>
</organism>
<feature type="region of interest" description="Disordered" evidence="12">
    <location>
        <begin position="222"/>
        <end position="258"/>
    </location>
</feature>
<keyword evidence="14" id="KW-1185">Reference proteome</keyword>
<comment type="caution">
    <text evidence="13">The sequence shown here is derived from an EMBL/GenBank/DDBJ whole genome shotgun (WGS) entry which is preliminary data.</text>
</comment>
<evidence type="ECO:0000256" key="5">
    <source>
        <dbReference type="ARBA" id="ARBA00022723"/>
    </source>
</evidence>
<evidence type="ECO:0000256" key="7">
    <source>
        <dbReference type="ARBA" id="ARBA00022833"/>
    </source>
</evidence>
<keyword evidence="5" id="KW-0479">Metal-binding</keyword>
<dbReference type="PANTHER" id="PTHR30616:SF2">
    <property type="entry name" value="PURINE NUCLEOSIDE PHOSPHORYLASE LACC1"/>
    <property type="match status" value="1"/>
</dbReference>
<reference evidence="14" key="1">
    <citation type="journal article" date="2019" name="Int. J. Syst. Evol. Microbiol.">
        <title>The Global Catalogue of Microorganisms (GCM) 10K type strain sequencing project: providing services to taxonomists for standard genome sequencing and annotation.</title>
        <authorList>
            <consortium name="The Broad Institute Genomics Platform"/>
            <consortium name="The Broad Institute Genome Sequencing Center for Infectious Disease"/>
            <person name="Wu L."/>
            <person name="Ma J."/>
        </authorList>
    </citation>
    <scope>NUCLEOTIDE SEQUENCE [LARGE SCALE GENOMIC DNA]</scope>
    <source>
        <strain evidence="14">JCM 30742</strain>
    </source>
</reference>
<comment type="catalytic activity">
    <reaction evidence="9">
        <text>adenosine + H2O + H(+) = inosine + NH4(+)</text>
        <dbReference type="Rhea" id="RHEA:24408"/>
        <dbReference type="ChEBI" id="CHEBI:15377"/>
        <dbReference type="ChEBI" id="CHEBI:15378"/>
        <dbReference type="ChEBI" id="CHEBI:16335"/>
        <dbReference type="ChEBI" id="CHEBI:17596"/>
        <dbReference type="ChEBI" id="CHEBI:28938"/>
        <dbReference type="EC" id="3.5.4.4"/>
    </reaction>
    <physiologicalReaction direction="left-to-right" evidence="9">
        <dbReference type="Rhea" id="RHEA:24409"/>
    </physiologicalReaction>
</comment>
<protein>
    <submittedName>
        <fullName evidence="13">Peptidoglycan editing factor PgeF</fullName>
    </submittedName>
</protein>
<proteinExistence type="inferred from homology"/>
<comment type="catalytic activity">
    <reaction evidence="11">
        <text>S-methyl-5'-thioadenosine + phosphate = 5-(methylsulfanyl)-alpha-D-ribose 1-phosphate + adenine</text>
        <dbReference type="Rhea" id="RHEA:11852"/>
        <dbReference type="ChEBI" id="CHEBI:16708"/>
        <dbReference type="ChEBI" id="CHEBI:17509"/>
        <dbReference type="ChEBI" id="CHEBI:43474"/>
        <dbReference type="ChEBI" id="CHEBI:58533"/>
        <dbReference type="EC" id="2.4.2.28"/>
    </reaction>
    <physiologicalReaction direction="left-to-right" evidence="11">
        <dbReference type="Rhea" id="RHEA:11853"/>
    </physiologicalReaction>
</comment>
<evidence type="ECO:0000256" key="11">
    <source>
        <dbReference type="ARBA" id="ARBA00049893"/>
    </source>
</evidence>
<comment type="catalytic activity">
    <reaction evidence="1">
        <text>inosine + phosphate = alpha-D-ribose 1-phosphate + hypoxanthine</text>
        <dbReference type="Rhea" id="RHEA:27646"/>
        <dbReference type="ChEBI" id="CHEBI:17368"/>
        <dbReference type="ChEBI" id="CHEBI:17596"/>
        <dbReference type="ChEBI" id="CHEBI:43474"/>
        <dbReference type="ChEBI" id="CHEBI:57720"/>
        <dbReference type="EC" id="2.4.2.1"/>
    </reaction>
    <physiologicalReaction direction="left-to-right" evidence="1">
        <dbReference type="Rhea" id="RHEA:27647"/>
    </physiologicalReaction>
</comment>
<evidence type="ECO:0000256" key="1">
    <source>
        <dbReference type="ARBA" id="ARBA00000553"/>
    </source>
</evidence>
<evidence type="ECO:0000256" key="12">
    <source>
        <dbReference type="SAM" id="MobiDB-lite"/>
    </source>
</evidence>
<keyword evidence="4" id="KW-0808">Transferase</keyword>
<evidence type="ECO:0000256" key="2">
    <source>
        <dbReference type="ARBA" id="ARBA00003215"/>
    </source>
</evidence>
<keyword evidence="7" id="KW-0862">Zinc</keyword>
<comment type="similarity">
    <text evidence="3">Belongs to the purine nucleoside phosphorylase YfiH/LACC1 family.</text>
</comment>
<evidence type="ECO:0000313" key="14">
    <source>
        <dbReference type="Proteomes" id="UP001500752"/>
    </source>
</evidence>
<dbReference type="InterPro" id="IPR038371">
    <property type="entry name" value="Cu_polyphenol_OxRdtase_sf"/>
</dbReference>
<dbReference type="RefSeq" id="WP_345150724.1">
    <property type="nucleotide sequence ID" value="NZ_BAABEO010000012.1"/>
</dbReference>
<dbReference type="CDD" id="cd16833">
    <property type="entry name" value="YfiH"/>
    <property type="match status" value="1"/>
</dbReference>
<dbReference type="SUPFAM" id="SSF64438">
    <property type="entry name" value="CNF1/YfiH-like putative cysteine hydrolases"/>
    <property type="match status" value="1"/>
</dbReference>
<evidence type="ECO:0000256" key="4">
    <source>
        <dbReference type="ARBA" id="ARBA00022679"/>
    </source>
</evidence>
<dbReference type="Gene3D" id="3.60.140.10">
    <property type="entry name" value="CNF1/YfiH-like putative cysteine hydrolases"/>
    <property type="match status" value="1"/>
</dbReference>
<keyword evidence="8" id="KW-0186">Copper</keyword>
<evidence type="ECO:0000256" key="6">
    <source>
        <dbReference type="ARBA" id="ARBA00022801"/>
    </source>
</evidence>
<feature type="compositionally biased region" description="Basic and acidic residues" evidence="12">
    <location>
        <begin position="222"/>
        <end position="234"/>
    </location>
</feature>
<accession>A0ABP7C8N4</accession>
<evidence type="ECO:0000313" key="13">
    <source>
        <dbReference type="EMBL" id="GAA3683530.1"/>
    </source>
</evidence>
<evidence type="ECO:0000256" key="3">
    <source>
        <dbReference type="ARBA" id="ARBA00007353"/>
    </source>
</evidence>